<keyword evidence="2" id="KW-1185">Reference proteome</keyword>
<proteinExistence type="predicted"/>
<name>A0A7J6TP87_PEROL</name>
<organism evidence="1 2">
    <name type="scientific">Perkinsus olseni</name>
    <name type="common">Perkinsus atlanticus</name>
    <dbReference type="NCBI Taxonomy" id="32597"/>
    <lineage>
        <taxon>Eukaryota</taxon>
        <taxon>Sar</taxon>
        <taxon>Alveolata</taxon>
        <taxon>Perkinsozoa</taxon>
        <taxon>Perkinsea</taxon>
        <taxon>Perkinsida</taxon>
        <taxon>Perkinsidae</taxon>
        <taxon>Perkinsus</taxon>
    </lineage>
</organism>
<accession>A0A7J6TP87</accession>
<reference evidence="1 2" key="1">
    <citation type="submission" date="2020-04" db="EMBL/GenBank/DDBJ databases">
        <title>Perkinsus olseni comparative genomics.</title>
        <authorList>
            <person name="Bogema D.R."/>
        </authorList>
    </citation>
    <scope>NUCLEOTIDE SEQUENCE [LARGE SCALE GENOMIC DNA]</scope>
    <source>
        <strain evidence="1 2">ATCC PRA-207</strain>
    </source>
</reference>
<evidence type="ECO:0000313" key="2">
    <source>
        <dbReference type="Proteomes" id="UP000553632"/>
    </source>
</evidence>
<dbReference type="Proteomes" id="UP000553632">
    <property type="component" value="Unassembled WGS sequence"/>
</dbReference>
<gene>
    <name evidence="1" type="ORF">FOZ63_011332</name>
</gene>
<sequence>KSKDLGEALAEVCDNFNIKMIDGLFTSDSCNANLSALRNLPSIPCYCHLVQLAVGEGVIPSRTEMAELRSWSCEKFQD</sequence>
<feature type="non-terminal residue" evidence="1">
    <location>
        <position position="1"/>
    </location>
</feature>
<dbReference type="EMBL" id="JABANO010009264">
    <property type="protein sequence ID" value="KAF4747154.1"/>
    <property type="molecule type" value="Genomic_DNA"/>
</dbReference>
<dbReference type="AlphaFoldDB" id="A0A7J6TP87"/>
<evidence type="ECO:0000313" key="1">
    <source>
        <dbReference type="EMBL" id="KAF4747154.1"/>
    </source>
</evidence>
<comment type="caution">
    <text evidence="1">The sequence shown here is derived from an EMBL/GenBank/DDBJ whole genome shotgun (WGS) entry which is preliminary data.</text>
</comment>
<protein>
    <submittedName>
        <fullName evidence="1">Uncharacterized protein</fullName>
    </submittedName>
</protein>